<reference evidence="4 5" key="1">
    <citation type="submission" date="2016-06" db="EMBL/GenBank/DDBJ databases">
        <title>The Draft Genome Sequence and Annotation of the Desert Woodrat Neotoma lepida.</title>
        <authorList>
            <person name="Campbell M."/>
            <person name="Oakeson K.F."/>
            <person name="Yandell M."/>
            <person name="Halpert J.R."/>
            <person name="Dearing D."/>
        </authorList>
    </citation>
    <scope>NUCLEOTIDE SEQUENCE [LARGE SCALE GENOMIC DNA]</scope>
    <source>
        <strain evidence="4">417</strain>
        <tissue evidence="4">Liver</tissue>
    </source>
</reference>
<dbReference type="OrthoDB" id="186462at2759"/>
<evidence type="ECO:0000256" key="1">
    <source>
        <dbReference type="ARBA" id="ARBA00044942"/>
    </source>
</evidence>
<evidence type="ECO:0000313" key="4">
    <source>
        <dbReference type="EMBL" id="OBS60756.1"/>
    </source>
</evidence>
<comment type="caution">
    <text evidence="4">The sequence shown here is derived from an EMBL/GenBank/DDBJ whole genome shotgun (WGS) entry which is preliminary data.</text>
</comment>
<dbReference type="InterPro" id="IPR012347">
    <property type="entry name" value="Ferritin-like"/>
</dbReference>
<evidence type="ECO:0000313" key="5">
    <source>
        <dbReference type="Proteomes" id="UP000092124"/>
    </source>
</evidence>
<dbReference type="GO" id="GO:0008199">
    <property type="term" value="F:ferric iron binding"/>
    <property type="evidence" value="ECO:0007669"/>
    <property type="project" value="InterPro"/>
</dbReference>
<dbReference type="GO" id="GO:0044754">
    <property type="term" value="C:autolysosome"/>
    <property type="evidence" value="ECO:0007669"/>
    <property type="project" value="UniProtKB-SubCell"/>
</dbReference>
<dbReference type="AlphaFoldDB" id="A0A1A6G3I4"/>
<dbReference type="PROSITE" id="PS50905">
    <property type="entry name" value="FERRITIN_LIKE"/>
    <property type="match status" value="1"/>
</dbReference>
<dbReference type="GO" id="GO:0006826">
    <property type="term" value="P:iron ion transport"/>
    <property type="evidence" value="ECO:0007669"/>
    <property type="project" value="InterPro"/>
</dbReference>
<protein>
    <recommendedName>
        <fullName evidence="2">Ferritin</fullName>
    </recommendedName>
</protein>
<sequence>TMTSQAHQNYSIEVEAAVNHLVNLHLKASYTYLPMSYYFDQDDMALEGVGHFCKLAEE</sequence>
<gene>
    <name evidence="4" type="ORF">A6R68_08119</name>
</gene>
<feature type="domain" description="Ferritin-like diiron" evidence="3">
    <location>
        <begin position="8"/>
        <end position="58"/>
    </location>
</feature>
<keyword evidence="2" id="KW-0408">Iron</keyword>
<comment type="similarity">
    <text evidence="2">Belongs to the ferritin family.</text>
</comment>
<dbReference type="PANTHER" id="PTHR11431">
    <property type="entry name" value="FERRITIN"/>
    <property type="match status" value="1"/>
</dbReference>
<accession>A0A1A6G3I4</accession>
<keyword evidence="2" id="KW-0409">Iron storage</keyword>
<proteinExistence type="inferred from homology"/>
<name>A0A1A6G3I4_NEOLE</name>
<organism evidence="4 5">
    <name type="scientific">Neotoma lepida</name>
    <name type="common">Desert woodrat</name>
    <dbReference type="NCBI Taxonomy" id="56216"/>
    <lineage>
        <taxon>Eukaryota</taxon>
        <taxon>Metazoa</taxon>
        <taxon>Chordata</taxon>
        <taxon>Craniata</taxon>
        <taxon>Vertebrata</taxon>
        <taxon>Euteleostomi</taxon>
        <taxon>Mammalia</taxon>
        <taxon>Eutheria</taxon>
        <taxon>Euarchontoglires</taxon>
        <taxon>Glires</taxon>
        <taxon>Rodentia</taxon>
        <taxon>Myomorpha</taxon>
        <taxon>Muroidea</taxon>
        <taxon>Cricetidae</taxon>
        <taxon>Neotominae</taxon>
        <taxon>Neotoma</taxon>
    </lineage>
</organism>
<feature type="non-terminal residue" evidence="4">
    <location>
        <position position="1"/>
    </location>
</feature>
<evidence type="ECO:0000256" key="2">
    <source>
        <dbReference type="RuleBase" id="RU361145"/>
    </source>
</evidence>
<dbReference type="Proteomes" id="UP000092124">
    <property type="component" value="Unassembled WGS sequence"/>
</dbReference>
<dbReference type="InterPro" id="IPR009040">
    <property type="entry name" value="Ferritin-like_diiron"/>
</dbReference>
<dbReference type="InterPro" id="IPR001519">
    <property type="entry name" value="Ferritin"/>
</dbReference>
<evidence type="ECO:0000259" key="3">
    <source>
        <dbReference type="PROSITE" id="PS50905"/>
    </source>
</evidence>
<keyword evidence="5" id="KW-1185">Reference proteome</keyword>
<dbReference type="EMBL" id="LZPO01105928">
    <property type="protein sequence ID" value="OBS60756.1"/>
    <property type="molecule type" value="Genomic_DNA"/>
</dbReference>
<dbReference type="STRING" id="56216.A0A1A6G3I4"/>
<dbReference type="GO" id="GO:0008198">
    <property type="term" value="F:ferrous iron binding"/>
    <property type="evidence" value="ECO:0007669"/>
    <property type="project" value="TreeGrafter"/>
</dbReference>
<dbReference type="SUPFAM" id="SSF47240">
    <property type="entry name" value="Ferritin-like"/>
    <property type="match status" value="1"/>
</dbReference>
<dbReference type="PANTHER" id="PTHR11431:SF47">
    <property type="entry name" value="FERRITIN LIGHT CHAIN"/>
    <property type="match status" value="1"/>
</dbReference>
<dbReference type="InterPro" id="IPR009078">
    <property type="entry name" value="Ferritin-like_SF"/>
</dbReference>
<comment type="subcellular location">
    <subcellularLocation>
        <location evidence="1">Autolysosome</location>
    </subcellularLocation>
</comment>
<dbReference type="Gene3D" id="1.20.1260.10">
    <property type="match status" value="1"/>
</dbReference>
<comment type="function">
    <text evidence="2">Stores iron in a soluble, non-toxic, readily available form. Important for iron homeostasis. Iron is taken up in the ferrous form and deposited as ferric hydroxides after oxidation.</text>
</comment>
<keyword evidence="2" id="KW-0479">Metal-binding</keyword>
<dbReference type="GO" id="GO:0006879">
    <property type="term" value="P:intracellular iron ion homeostasis"/>
    <property type="evidence" value="ECO:0007669"/>
    <property type="project" value="UniProtKB-KW"/>
</dbReference>